<keyword evidence="3" id="KW-1185">Reference proteome</keyword>
<evidence type="ECO:0000259" key="1">
    <source>
        <dbReference type="PROSITE" id="PS50128"/>
    </source>
</evidence>
<dbReference type="EMBL" id="JASFZW010000001">
    <property type="protein sequence ID" value="KAK2080802.1"/>
    <property type="molecule type" value="Genomic_DNA"/>
</dbReference>
<dbReference type="AlphaFoldDB" id="A0AAD9IQ32"/>
<dbReference type="Proteomes" id="UP001255856">
    <property type="component" value="Unassembled WGS sequence"/>
</dbReference>
<dbReference type="GO" id="GO:0006396">
    <property type="term" value="P:RNA processing"/>
    <property type="evidence" value="ECO:0007669"/>
    <property type="project" value="InterPro"/>
</dbReference>
<organism evidence="2 3">
    <name type="scientific">Prototheca wickerhamii</name>
    <dbReference type="NCBI Taxonomy" id="3111"/>
    <lineage>
        <taxon>Eukaryota</taxon>
        <taxon>Viridiplantae</taxon>
        <taxon>Chlorophyta</taxon>
        <taxon>core chlorophytes</taxon>
        <taxon>Trebouxiophyceae</taxon>
        <taxon>Chlorellales</taxon>
        <taxon>Chlorellaceae</taxon>
        <taxon>Prototheca</taxon>
    </lineage>
</organism>
<reference evidence="2" key="1">
    <citation type="submission" date="2021-01" db="EMBL/GenBank/DDBJ databases">
        <authorList>
            <person name="Eckstrom K.M.E."/>
        </authorList>
    </citation>
    <scope>NUCLEOTIDE SEQUENCE</scope>
    <source>
        <strain evidence="2">UVCC 0001</strain>
    </source>
</reference>
<comment type="caution">
    <text evidence="2">The sequence shown here is derived from an EMBL/GenBank/DDBJ whole genome shotgun (WGS) entry which is preliminary data.</text>
</comment>
<dbReference type="Gene3D" id="1.10.10.790">
    <property type="entry name" value="Surp module"/>
    <property type="match status" value="2"/>
</dbReference>
<dbReference type="InterPro" id="IPR000061">
    <property type="entry name" value="Surp"/>
</dbReference>
<name>A0AAD9IQ32_PROWI</name>
<evidence type="ECO:0000313" key="3">
    <source>
        <dbReference type="Proteomes" id="UP001255856"/>
    </source>
</evidence>
<dbReference type="GO" id="GO:0003723">
    <property type="term" value="F:RNA binding"/>
    <property type="evidence" value="ECO:0007669"/>
    <property type="project" value="InterPro"/>
</dbReference>
<protein>
    <recommendedName>
        <fullName evidence="1">SURP motif domain-containing protein</fullName>
    </recommendedName>
</protein>
<evidence type="ECO:0000313" key="2">
    <source>
        <dbReference type="EMBL" id="KAK2080802.1"/>
    </source>
</evidence>
<accession>A0AAD9IQ32</accession>
<sequence length="351" mass="37314">MMHTARAVRDGGGQLEIVLRVRHAHQPLFGFIQPEDSRHSFFRWLVANGDLTVERLHLAGAPPPERVLTIMRRLAAESAKLGSRFEARVAKLMGTSGSFGFLAQGSEHHTTYRRILAAAERAFANQEPAALGAEGASTTFEKPPVREPGLATDAELRKAERRSPGPFYIENAACCAGQGLSVAQPWVGLSVFCSAATRLPASCVEVLGPARSTVVETFVPADAGARRQSFRYVASWAAEDPEFVGPLEIWVNTSAPGCALRTSTCTLGGGSRFSRIQTPLDDFVGEVTGRYVNGSWGGGALGPVEPAEIPVLAYVNQTTGECAGLTAADLGQSFFSGTAFLHPQGAATECL</sequence>
<dbReference type="SUPFAM" id="SSF109905">
    <property type="entry name" value="Surp module (SWAP domain)"/>
    <property type="match status" value="2"/>
</dbReference>
<feature type="domain" description="SURP motif" evidence="1">
    <location>
        <begin position="70"/>
        <end position="112"/>
    </location>
</feature>
<dbReference type="Pfam" id="PF01805">
    <property type="entry name" value="Surp"/>
    <property type="match status" value="1"/>
</dbReference>
<dbReference type="SMART" id="SM00648">
    <property type="entry name" value="SWAP"/>
    <property type="match status" value="2"/>
</dbReference>
<feature type="domain" description="SURP motif" evidence="1">
    <location>
        <begin position="1"/>
        <end position="42"/>
    </location>
</feature>
<gene>
    <name evidence="2" type="ORF">QBZ16_000656</name>
</gene>
<dbReference type="InterPro" id="IPR035967">
    <property type="entry name" value="SWAP/Surp_sf"/>
</dbReference>
<dbReference type="PROSITE" id="PS50128">
    <property type="entry name" value="SURP"/>
    <property type="match status" value="2"/>
</dbReference>
<proteinExistence type="predicted"/>